<gene>
    <name evidence="7 8" type="primary">murI</name>
    <name evidence="8" type="ORF">NT6N_39430</name>
</gene>
<dbReference type="InterPro" id="IPR033134">
    <property type="entry name" value="Asp/Glu_racemase_AS_2"/>
</dbReference>
<dbReference type="SUPFAM" id="SSF53681">
    <property type="entry name" value="Aspartate/glutamate racemase"/>
    <property type="match status" value="2"/>
</dbReference>
<dbReference type="PANTHER" id="PTHR21198">
    <property type="entry name" value="GLUTAMATE RACEMASE"/>
    <property type="match status" value="1"/>
</dbReference>
<dbReference type="NCBIfam" id="TIGR00067">
    <property type="entry name" value="glut_race"/>
    <property type="match status" value="1"/>
</dbReference>
<organism evidence="8">
    <name type="scientific">Oceaniferula spumae</name>
    <dbReference type="NCBI Taxonomy" id="2979115"/>
    <lineage>
        <taxon>Bacteria</taxon>
        <taxon>Pseudomonadati</taxon>
        <taxon>Verrucomicrobiota</taxon>
        <taxon>Verrucomicrobiia</taxon>
        <taxon>Verrucomicrobiales</taxon>
        <taxon>Verrucomicrobiaceae</taxon>
        <taxon>Oceaniferula</taxon>
    </lineage>
</organism>
<feature type="active site" description="Proton donor/acceptor" evidence="7">
    <location>
        <position position="72"/>
    </location>
</feature>
<dbReference type="Gene3D" id="3.40.50.1860">
    <property type="match status" value="2"/>
</dbReference>
<feature type="binding site" evidence="7">
    <location>
        <begin position="183"/>
        <end position="184"/>
    </location>
    <ligand>
        <name>substrate</name>
    </ligand>
</feature>
<accession>A0AAT9FSD9</accession>
<feature type="active site" description="Proton donor/acceptor" evidence="7">
    <location>
        <position position="182"/>
    </location>
</feature>
<dbReference type="GO" id="GO:0009252">
    <property type="term" value="P:peptidoglycan biosynthetic process"/>
    <property type="evidence" value="ECO:0007669"/>
    <property type="project" value="UniProtKB-UniRule"/>
</dbReference>
<dbReference type="GO" id="GO:0008360">
    <property type="term" value="P:regulation of cell shape"/>
    <property type="evidence" value="ECO:0007669"/>
    <property type="project" value="UniProtKB-KW"/>
</dbReference>
<evidence type="ECO:0000313" key="8">
    <source>
        <dbReference type="EMBL" id="BDS08903.1"/>
    </source>
</evidence>
<dbReference type="InterPro" id="IPR004391">
    <property type="entry name" value="Glu_race"/>
</dbReference>
<feature type="binding site" evidence="7">
    <location>
        <begin position="9"/>
        <end position="10"/>
    </location>
    <ligand>
        <name>substrate</name>
    </ligand>
</feature>
<name>A0AAT9FSD9_9BACT</name>
<feature type="binding site" evidence="7">
    <location>
        <begin position="73"/>
        <end position="74"/>
    </location>
    <ligand>
        <name>substrate</name>
    </ligand>
</feature>
<dbReference type="GO" id="GO:0071555">
    <property type="term" value="P:cell wall organization"/>
    <property type="evidence" value="ECO:0007669"/>
    <property type="project" value="UniProtKB-KW"/>
</dbReference>
<dbReference type="InterPro" id="IPR001920">
    <property type="entry name" value="Asp/Glu_race"/>
</dbReference>
<dbReference type="EMBL" id="AP026866">
    <property type="protein sequence ID" value="BDS08903.1"/>
    <property type="molecule type" value="Genomic_DNA"/>
</dbReference>
<evidence type="ECO:0000256" key="3">
    <source>
        <dbReference type="ARBA" id="ARBA00022960"/>
    </source>
</evidence>
<dbReference type="InterPro" id="IPR015942">
    <property type="entry name" value="Asp/Glu/hydantoin_racemase"/>
</dbReference>
<protein>
    <recommendedName>
        <fullName evidence="2 7">Glutamate racemase</fullName>
        <ecNumber evidence="2 7">5.1.1.3</ecNumber>
    </recommendedName>
</protein>
<evidence type="ECO:0000256" key="6">
    <source>
        <dbReference type="ARBA" id="ARBA00023316"/>
    </source>
</evidence>
<keyword evidence="4 7" id="KW-0573">Peptidoglycan synthesis</keyword>
<dbReference type="PROSITE" id="PS00923">
    <property type="entry name" value="ASP_GLU_RACEMASE_1"/>
    <property type="match status" value="1"/>
</dbReference>
<dbReference type="InterPro" id="IPR018187">
    <property type="entry name" value="Asp/Glu_racemase_AS_1"/>
</dbReference>
<evidence type="ECO:0000256" key="7">
    <source>
        <dbReference type="HAMAP-Rule" id="MF_00258"/>
    </source>
</evidence>
<dbReference type="GO" id="GO:0008881">
    <property type="term" value="F:glutamate racemase activity"/>
    <property type="evidence" value="ECO:0007669"/>
    <property type="project" value="UniProtKB-UniRule"/>
</dbReference>
<sequence>MKPPIGILDSGLGGLSVFNEVQKLMPDESVIYFGDSAWCPYGARPADEIQRRVFTVTDFLLEQGCKLIIIACNSATIAAVEALRAQYPVPFVGMEPGVKPATALTKTGTVGVLATEASLAGEKFHRLITDYSNGVNVITRPCPNFVELVEHGVLSGPKARGIVEEETLPLIEAGADVLVLGCTHYPFLRPLIQEVVGPDVTLLDTGAAVARHAASFVDQEGTETTTPKHRIITTGDLSHLEKIFPTLCPDIPPTQVRFSHSNL</sequence>
<evidence type="ECO:0000256" key="5">
    <source>
        <dbReference type="ARBA" id="ARBA00023235"/>
    </source>
</evidence>
<dbReference type="EC" id="5.1.1.3" evidence="2 7"/>
<comment type="pathway">
    <text evidence="7">Cell wall biogenesis; peptidoglycan biosynthesis.</text>
</comment>
<reference evidence="8" key="1">
    <citation type="submission" date="2024-07" db="EMBL/GenBank/DDBJ databases">
        <title>Complete genome sequence of Verrucomicrobiaceae bacterium NT6N.</title>
        <authorList>
            <person name="Huang C."/>
            <person name="Takami H."/>
            <person name="Hamasaki K."/>
        </authorList>
    </citation>
    <scope>NUCLEOTIDE SEQUENCE</scope>
    <source>
        <strain evidence="8">NT6N</strain>
    </source>
</reference>
<comment type="similarity">
    <text evidence="7">Belongs to the aspartate/glutamate racemases family.</text>
</comment>
<dbReference type="FunFam" id="3.40.50.1860:FF:000001">
    <property type="entry name" value="Glutamate racemase"/>
    <property type="match status" value="1"/>
</dbReference>
<keyword evidence="3 7" id="KW-0133">Cell shape</keyword>
<keyword evidence="6 7" id="KW-0961">Cell wall biogenesis/degradation</keyword>
<proteinExistence type="inferred from homology"/>
<dbReference type="AlphaFoldDB" id="A0AAT9FSD9"/>
<dbReference type="KEGG" id="osu:NT6N_39430"/>
<evidence type="ECO:0000256" key="2">
    <source>
        <dbReference type="ARBA" id="ARBA00013090"/>
    </source>
</evidence>
<comment type="catalytic activity">
    <reaction evidence="1 7">
        <text>L-glutamate = D-glutamate</text>
        <dbReference type="Rhea" id="RHEA:12813"/>
        <dbReference type="ChEBI" id="CHEBI:29985"/>
        <dbReference type="ChEBI" id="CHEBI:29986"/>
        <dbReference type="EC" id="5.1.1.3"/>
    </reaction>
</comment>
<dbReference type="PANTHER" id="PTHR21198:SF2">
    <property type="entry name" value="GLUTAMATE RACEMASE"/>
    <property type="match status" value="1"/>
</dbReference>
<comment type="function">
    <text evidence="7">Provides the (R)-glutamate required for cell wall biosynthesis.</text>
</comment>
<dbReference type="PROSITE" id="PS00924">
    <property type="entry name" value="ASP_GLU_RACEMASE_2"/>
    <property type="match status" value="1"/>
</dbReference>
<feature type="binding site" evidence="7">
    <location>
        <begin position="41"/>
        <end position="42"/>
    </location>
    <ligand>
        <name>substrate</name>
    </ligand>
</feature>
<dbReference type="Pfam" id="PF01177">
    <property type="entry name" value="Asp_Glu_race"/>
    <property type="match status" value="1"/>
</dbReference>
<dbReference type="HAMAP" id="MF_00258">
    <property type="entry name" value="Glu_racemase"/>
    <property type="match status" value="1"/>
</dbReference>
<evidence type="ECO:0000256" key="4">
    <source>
        <dbReference type="ARBA" id="ARBA00022984"/>
    </source>
</evidence>
<keyword evidence="5 7" id="KW-0413">Isomerase</keyword>
<evidence type="ECO:0000256" key="1">
    <source>
        <dbReference type="ARBA" id="ARBA00001602"/>
    </source>
</evidence>